<dbReference type="RefSeq" id="WP_172240945.1">
    <property type="nucleotide sequence ID" value="NZ_JABFDP010000028.1"/>
</dbReference>
<gene>
    <name evidence="1" type="ORF">JQ619_26285</name>
</gene>
<evidence type="ECO:0000313" key="1">
    <source>
        <dbReference type="EMBL" id="MBR1139274.1"/>
    </source>
</evidence>
<protein>
    <submittedName>
        <fullName evidence="1">Uncharacterized protein</fullName>
    </submittedName>
</protein>
<dbReference type="Proteomes" id="UP001314635">
    <property type="component" value="Unassembled WGS sequence"/>
</dbReference>
<sequence length="152" mass="17287">MCRELIGKMSARWNARRAVPARKIRLRVLQGRCRILAKPRWRQTTIVPRHHLRAAARTDADAAESMCEGTKRAAPVSRAGELIAARDAVGSRVATLRRRRVVPRSGARAHATHNITRRHAPRARQFGRQLAAMMRVVWRSRHEDLAIIGQAW</sequence>
<reference evidence="2" key="1">
    <citation type="journal article" date="2021" name="ISME J.">
        <title>Evolutionary origin and ecological implication of a unique nif island in free-living Bradyrhizobium lineages.</title>
        <authorList>
            <person name="Tao J."/>
        </authorList>
    </citation>
    <scope>NUCLEOTIDE SEQUENCE [LARGE SCALE GENOMIC DNA]</scope>
    <source>
        <strain evidence="2">SZCCT0094</strain>
    </source>
</reference>
<accession>A0ABS5GDC1</accession>
<proteinExistence type="predicted"/>
<name>A0ABS5GDC1_9BRAD</name>
<keyword evidence="2" id="KW-1185">Reference proteome</keyword>
<organism evidence="1 2">
    <name type="scientific">Bradyrhizobium denitrificans</name>
    <dbReference type="NCBI Taxonomy" id="2734912"/>
    <lineage>
        <taxon>Bacteria</taxon>
        <taxon>Pseudomonadati</taxon>
        <taxon>Pseudomonadota</taxon>
        <taxon>Alphaproteobacteria</taxon>
        <taxon>Hyphomicrobiales</taxon>
        <taxon>Nitrobacteraceae</taxon>
        <taxon>Bradyrhizobium</taxon>
    </lineage>
</organism>
<dbReference type="EMBL" id="JAFCLK010000028">
    <property type="protein sequence ID" value="MBR1139274.1"/>
    <property type="molecule type" value="Genomic_DNA"/>
</dbReference>
<comment type="caution">
    <text evidence="1">The sequence shown here is derived from an EMBL/GenBank/DDBJ whole genome shotgun (WGS) entry which is preliminary data.</text>
</comment>
<evidence type="ECO:0000313" key="2">
    <source>
        <dbReference type="Proteomes" id="UP001314635"/>
    </source>
</evidence>